<organism evidence="2 3">
    <name type="scientific">Paracidovorax wautersii</name>
    <dbReference type="NCBI Taxonomy" id="1177982"/>
    <lineage>
        <taxon>Bacteria</taxon>
        <taxon>Pseudomonadati</taxon>
        <taxon>Pseudomonadota</taxon>
        <taxon>Betaproteobacteria</taxon>
        <taxon>Burkholderiales</taxon>
        <taxon>Comamonadaceae</taxon>
        <taxon>Paracidovorax</taxon>
    </lineage>
</organism>
<evidence type="ECO:0000313" key="3">
    <source>
        <dbReference type="Proteomes" id="UP001267710"/>
    </source>
</evidence>
<accession>A0ABU1IE97</accession>
<reference evidence="2 3" key="1">
    <citation type="submission" date="2023-08" db="EMBL/GenBank/DDBJ databases">
        <title>Functional and genomic diversity of the sorghum phyllosphere microbiome.</title>
        <authorList>
            <person name="Shade A."/>
        </authorList>
    </citation>
    <scope>NUCLEOTIDE SEQUENCE [LARGE SCALE GENOMIC DNA]</scope>
    <source>
        <strain evidence="2 3">SORGH_AS_0335</strain>
    </source>
</reference>
<name>A0ABU1IE97_9BURK</name>
<protein>
    <submittedName>
        <fullName evidence="2">DnaJ-class molecular chaperone</fullName>
    </submittedName>
</protein>
<evidence type="ECO:0000256" key="1">
    <source>
        <dbReference type="SAM" id="MobiDB-lite"/>
    </source>
</evidence>
<dbReference type="Proteomes" id="UP001267710">
    <property type="component" value="Unassembled WGS sequence"/>
</dbReference>
<dbReference type="EMBL" id="JAVIZX010000001">
    <property type="protein sequence ID" value="MDR6215550.1"/>
    <property type="molecule type" value="Genomic_DNA"/>
</dbReference>
<comment type="caution">
    <text evidence="2">The sequence shown here is derived from an EMBL/GenBank/DDBJ whole genome shotgun (WGS) entry which is preliminary data.</text>
</comment>
<dbReference type="Gene3D" id="6.20.20.10">
    <property type="match status" value="1"/>
</dbReference>
<feature type="region of interest" description="Disordered" evidence="1">
    <location>
        <begin position="1"/>
        <end position="29"/>
    </location>
</feature>
<sequence>MAPGDEAPEGTPGTGEAPCPECGGSGQRGGTVCRHCEGLGVVTVGIGGA</sequence>
<keyword evidence="3" id="KW-1185">Reference proteome</keyword>
<evidence type="ECO:0000313" key="2">
    <source>
        <dbReference type="EMBL" id="MDR6215550.1"/>
    </source>
</evidence>
<gene>
    <name evidence="2" type="ORF">QE399_003239</name>
</gene>
<proteinExistence type="predicted"/>